<dbReference type="SUPFAM" id="SSF53448">
    <property type="entry name" value="Nucleotide-diphospho-sugar transferases"/>
    <property type="match status" value="1"/>
</dbReference>
<evidence type="ECO:0000256" key="7">
    <source>
        <dbReference type="ARBA" id="ARBA00048493"/>
    </source>
</evidence>
<dbReference type="CDD" id="cd02540">
    <property type="entry name" value="GT2_GlmU_N_bac"/>
    <property type="match status" value="1"/>
</dbReference>
<dbReference type="GO" id="GO:0003977">
    <property type="term" value="F:UDP-N-acetylglucosamine diphosphorylase activity"/>
    <property type="evidence" value="ECO:0007669"/>
    <property type="project" value="UniProtKB-EC"/>
</dbReference>
<comment type="function">
    <text evidence="8">Catalyzes the last two sequential reactions in the de novo biosynthetic pathway for UDP-N-acetylglucosamine (UDP-GlcNAc). The C-terminal domain catalyzes the transfer of acetyl group from acetyl coenzyme A to glucosamine-1-phosphate (GlcN-1-P) to produce N-acetylglucosamine-1-phosphate (GlcNAc-1-P), which is converted into UDP-GlcNAc by the transfer of uridine 5-monophosphate (from uridine 5-triphosphate), a reaction catalyzed by the N-terminal domain.</text>
</comment>
<evidence type="ECO:0000313" key="11">
    <source>
        <dbReference type="Proteomes" id="UP000033907"/>
    </source>
</evidence>
<feature type="domain" description="MobA-like NTP transferase" evidence="9">
    <location>
        <begin position="7"/>
        <end position="131"/>
    </location>
</feature>
<comment type="similarity">
    <text evidence="1">In the C-terminal section; belongs to the transferase hexapeptide repeat family.</text>
</comment>
<dbReference type="EMBL" id="LCGH01000016">
    <property type="protein sequence ID" value="KKT10226.1"/>
    <property type="molecule type" value="Genomic_DNA"/>
</dbReference>
<evidence type="ECO:0000256" key="3">
    <source>
        <dbReference type="ARBA" id="ARBA00022679"/>
    </source>
</evidence>
<dbReference type="PANTHER" id="PTHR43584">
    <property type="entry name" value="NUCLEOTIDYL TRANSFERASE"/>
    <property type="match status" value="1"/>
</dbReference>
<evidence type="ECO:0000259" key="9">
    <source>
        <dbReference type="Pfam" id="PF12804"/>
    </source>
</evidence>
<dbReference type="PATRIC" id="fig|1618778.3.peg.719"/>
<dbReference type="InterPro" id="IPR025877">
    <property type="entry name" value="MobA-like_NTP_Trfase"/>
</dbReference>
<dbReference type="AlphaFoldDB" id="A0A0G1EJI0"/>
<dbReference type="InterPro" id="IPR029044">
    <property type="entry name" value="Nucleotide-diphossugar_trans"/>
</dbReference>
<protein>
    <submittedName>
        <fullName evidence="10">Bifunctional protein GlmU</fullName>
    </submittedName>
</protein>
<keyword evidence="4" id="KW-0548">Nucleotidyltransferase</keyword>
<evidence type="ECO:0000256" key="1">
    <source>
        <dbReference type="ARBA" id="ARBA00007707"/>
    </source>
</evidence>
<proteinExistence type="inferred from homology"/>
<dbReference type="Proteomes" id="UP000033907">
    <property type="component" value="Unassembled WGS sequence"/>
</dbReference>
<evidence type="ECO:0000256" key="8">
    <source>
        <dbReference type="ARBA" id="ARBA00049628"/>
    </source>
</evidence>
<keyword evidence="3" id="KW-0808">Transferase</keyword>
<comment type="catalytic activity">
    <reaction evidence="7">
        <text>N-acetyl-alpha-D-glucosamine 1-phosphate + UTP + H(+) = UDP-N-acetyl-alpha-D-glucosamine + diphosphate</text>
        <dbReference type="Rhea" id="RHEA:13509"/>
        <dbReference type="ChEBI" id="CHEBI:15378"/>
        <dbReference type="ChEBI" id="CHEBI:33019"/>
        <dbReference type="ChEBI" id="CHEBI:46398"/>
        <dbReference type="ChEBI" id="CHEBI:57705"/>
        <dbReference type="ChEBI" id="CHEBI:57776"/>
        <dbReference type="EC" id="2.7.7.23"/>
    </reaction>
</comment>
<keyword evidence="5" id="KW-0012">Acyltransferase</keyword>
<reference evidence="10 11" key="1">
    <citation type="journal article" date="2015" name="Nature">
        <title>rRNA introns, odd ribosomes, and small enigmatic genomes across a large radiation of phyla.</title>
        <authorList>
            <person name="Brown C.T."/>
            <person name="Hug L.A."/>
            <person name="Thomas B.C."/>
            <person name="Sharon I."/>
            <person name="Castelle C.J."/>
            <person name="Singh A."/>
            <person name="Wilkins M.J."/>
            <person name="Williams K.H."/>
            <person name="Banfield J.F."/>
        </authorList>
    </citation>
    <scope>NUCLEOTIDE SEQUENCE [LARGE SCALE GENOMIC DNA]</scope>
</reference>
<comment type="catalytic activity">
    <reaction evidence="6">
        <text>alpha-D-glucosamine 1-phosphate + acetyl-CoA = N-acetyl-alpha-D-glucosamine 1-phosphate + CoA + H(+)</text>
        <dbReference type="Rhea" id="RHEA:13725"/>
        <dbReference type="ChEBI" id="CHEBI:15378"/>
        <dbReference type="ChEBI" id="CHEBI:57287"/>
        <dbReference type="ChEBI" id="CHEBI:57288"/>
        <dbReference type="ChEBI" id="CHEBI:57776"/>
        <dbReference type="ChEBI" id="CHEBI:58516"/>
        <dbReference type="EC" id="2.3.1.157"/>
    </reaction>
</comment>
<sequence>MDETQIIILAAGKGKRMQSEEPKALSPLKGKPFLAHILDTISGLNLPNKPIIVVGYKKERIVEMLGREHIYAEQHEQLGTGHAVMSAKKAIDSNRRIILVISADQPLISKKTIEKIISKHKEKNPTITMATVLVPDFESWRTGLYRGFARIIRGENGLVKKIVEFKDATNEEKKIKELNPAVYAFEAGWLWDNIAKIQNRNAQKEYYLTDLIKMACEQNKKIETTALYDMKEALQPNSKEELEVLESLMIE</sequence>
<dbReference type="GO" id="GO:0019134">
    <property type="term" value="F:glucosamine-1-phosphate N-acetyltransferase activity"/>
    <property type="evidence" value="ECO:0007669"/>
    <property type="project" value="UniProtKB-EC"/>
</dbReference>
<accession>A0A0G1EJI0</accession>
<comment type="similarity">
    <text evidence="2">In the N-terminal section; belongs to the N-acetylglucosamine-1-phosphate uridyltransferase family.</text>
</comment>
<dbReference type="Pfam" id="PF12804">
    <property type="entry name" value="NTP_transf_3"/>
    <property type="match status" value="1"/>
</dbReference>
<evidence type="ECO:0000313" key="10">
    <source>
        <dbReference type="EMBL" id="KKT10226.1"/>
    </source>
</evidence>
<evidence type="ECO:0000256" key="4">
    <source>
        <dbReference type="ARBA" id="ARBA00022695"/>
    </source>
</evidence>
<comment type="caution">
    <text evidence="10">The sequence shown here is derived from an EMBL/GenBank/DDBJ whole genome shotgun (WGS) entry which is preliminary data.</text>
</comment>
<evidence type="ECO:0000256" key="5">
    <source>
        <dbReference type="ARBA" id="ARBA00023315"/>
    </source>
</evidence>
<organism evidence="10 11">
    <name type="scientific">Candidatus Nomurabacteria bacterium GW2011_GWF2_43_24</name>
    <dbReference type="NCBI Taxonomy" id="1618778"/>
    <lineage>
        <taxon>Bacteria</taxon>
        <taxon>Candidatus Nomuraibacteriota</taxon>
    </lineage>
</organism>
<dbReference type="Gene3D" id="3.90.550.10">
    <property type="entry name" value="Spore Coat Polysaccharide Biosynthesis Protein SpsA, Chain A"/>
    <property type="match status" value="1"/>
</dbReference>
<evidence type="ECO:0000256" key="6">
    <source>
        <dbReference type="ARBA" id="ARBA00048247"/>
    </source>
</evidence>
<dbReference type="PANTHER" id="PTHR43584:SF3">
    <property type="entry name" value="BIFUNCTIONAL PROTEIN GLMU"/>
    <property type="match status" value="1"/>
</dbReference>
<dbReference type="InterPro" id="IPR050065">
    <property type="entry name" value="GlmU-like"/>
</dbReference>
<gene>
    <name evidence="10" type="ORF">UV91_C0016G0007</name>
</gene>
<evidence type="ECO:0000256" key="2">
    <source>
        <dbReference type="ARBA" id="ARBA00007947"/>
    </source>
</evidence>
<name>A0A0G1EJI0_9BACT</name>